<evidence type="ECO:0000259" key="2">
    <source>
        <dbReference type="Pfam" id="PF15353"/>
    </source>
</evidence>
<dbReference type="InterPro" id="IPR026066">
    <property type="entry name" value="Headcase"/>
</dbReference>
<dbReference type="AlphaFoldDB" id="A0A0B1T0J3"/>
<dbReference type="Proteomes" id="UP000053660">
    <property type="component" value="Unassembled WGS sequence"/>
</dbReference>
<evidence type="ECO:0000313" key="4">
    <source>
        <dbReference type="Proteomes" id="UP000053660"/>
    </source>
</evidence>
<feature type="compositionally biased region" description="Low complexity" evidence="1">
    <location>
        <begin position="95"/>
        <end position="104"/>
    </location>
</feature>
<evidence type="ECO:0000313" key="3">
    <source>
        <dbReference type="EMBL" id="KHJ89656.1"/>
    </source>
</evidence>
<dbReference type="PANTHER" id="PTHR13425:SF3">
    <property type="entry name" value="HEADCASE PROTEIN HOMOLOG"/>
    <property type="match status" value="1"/>
</dbReference>
<dbReference type="PANTHER" id="PTHR13425">
    <property type="entry name" value="HEADCASE PROTEIN"/>
    <property type="match status" value="1"/>
</dbReference>
<name>A0A0B1T0J3_OESDE</name>
<feature type="non-terminal residue" evidence="3">
    <location>
        <position position="358"/>
    </location>
</feature>
<dbReference type="OrthoDB" id="10012848at2759"/>
<feature type="domain" description="Headcase N-terminal" evidence="2">
    <location>
        <begin position="3"/>
        <end position="74"/>
    </location>
</feature>
<reference evidence="3 4" key="1">
    <citation type="submission" date="2014-03" db="EMBL/GenBank/DDBJ databases">
        <title>Draft genome of the hookworm Oesophagostomum dentatum.</title>
        <authorList>
            <person name="Mitreva M."/>
        </authorList>
    </citation>
    <scope>NUCLEOTIDE SEQUENCE [LARGE SCALE GENOMIC DNA]</scope>
    <source>
        <strain evidence="3 4">OD-Hann</strain>
    </source>
</reference>
<proteinExistence type="predicted"/>
<sequence length="358" mass="39563">MECSNEKCPYADSLLHQECFEALEDHLVKILSNLGSARGWTDAQRRANLWEKKGQSLVAKVCRCRCGLGMTKLDRLAADDRLKRKAREEAEAQREAALAAGLRAPPQKKKHRNRNGLPKLNFGGPARPPPPPPKAYTEERETRKTLRQQTARHRDLSSSSLSSTLTSQQSRRESSTYASDAWGLLPSLPTYPRAQSVMSGHFADQDDSISTSSKEYVSAPSNSITMSYARVMKNRTGSPYEHSQISPNQFVTAPLSIQTDILANDSGVELKSRSTTSSEFSELASYKDPSSPIKEEMMAAASLPSLETGCTDDELLAANFMDVGYLSRQPYVDLDFRRSSLPASLPGATAYPFAERSY</sequence>
<dbReference type="EMBL" id="KN553929">
    <property type="protein sequence ID" value="KHJ89656.1"/>
    <property type="molecule type" value="Genomic_DNA"/>
</dbReference>
<protein>
    <recommendedName>
        <fullName evidence="2">Headcase N-terminal domain-containing protein</fullName>
    </recommendedName>
</protein>
<accession>A0A0B1T0J3</accession>
<gene>
    <name evidence="3" type="ORF">OESDEN_10514</name>
</gene>
<dbReference type="InterPro" id="IPR054537">
    <property type="entry name" value="HECA_N"/>
</dbReference>
<keyword evidence="4" id="KW-1185">Reference proteome</keyword>
<dbReference type="Pfam" id="PF15353">
    <property type="entry name" value="HECA_N"/>
    <property type="match status" value="1"/>
</dbReference>
<evidence type="ECO:0000256" key="1">
    <source>
        <dbReference type="SAM" id="MobiDB-lite"/>
    </source>
</evidence>
<feature type="compositionally biased region" description="Low complexity" evidence="1">
    <location>
        <begin position="157"/>
        <end position="169"/>
    </location>
</feature>
<organism evidence="3 4">
    <name type="scientific">Oesophagostomum dentatum</name>
    <name type="common">Nodular worm</name>
    <dbReference type="NCBI Taxonomy" id="61180"/>
    <lineage>
        <taxon>Eukaryota</taxon>
        <taxon>Metazoa</taxon>
        <taxon>Ecdysozoa</taxon>
        <taxon>Nematoda</taxon>
        <taxon>Chromadorea</taxon>
        <taxon>Rhabditida</taxon>
        <taxon>Rhabditina</taxon>
        <taxon>Rhabditomorpha</taxon>
        <taxon>Strongyloidea</taxon>
        <taxon>Strongylidae</taxon>
        <taxon>Oesophagostomum</taxon>
    </lineage>
</organism>
<feature type="region of interest" description="Disordered" evidence="1">
    <location>
        <begin position="87"/>
        <end position="184"/>
    </location>
</feature>